<evidence type="ECO:0000256" key="1">
    <source>
        <dbReference type="SAM" id="Phobius"/>
    </source>
</evidence>
<reference evidence="4" key="1">
    <citation type="submission" date="2016-06" db="UniProtKB">
        <authorList>
            <consortium name="WormBaseParasite"/>
        </authorList>
    </citation>
    <scope>IDENTIFICATION</scope>
</reference>
<keyword evidence="1" id="KW-1133">Transmembrane helix</keyword>
<keyword evidence="3" id="KW-1185">Reference proteome</keyword>
<dbReference type="EMBL" id="UYRT01085126">
    <property type="protein sequence ID" value="VDN29728.1"/>
    <property type="molecule type" value="Genomic_DNA"/>
</dbReference>
<feature type="transmembrane region" description="Helical" evidence="1">
    <location>
        <begin position="60"/>
        <end position="80"/>
    </location>
</feature>
<keyword evidence="1" id="KW-0472">Membrane</keyword>
<proteinExistence type="predicted"/>
<evidence type="ECO:0000313" key="3">
    <source>
        <dbReference type="Proteomes" id="UP000271098"/>
    </source>
</evidence>
<dbReference type="WBParaSite" id="GPUH_0001742301-mRNA-1">
    <property type="protein sequence ID" value="GPUH_0001742301-mRNA-1"/>
    <property type="gene ID" value="GPUH_0001742301"/>
</dbReference>
<feature type="transmembrane region" description="Helical" evidence="1">
    <location>
        <begin position="95"/>
        <end position="119"/>
    </location>
</feature>
<organism evidence="4">
    <name type="scientific">Gongylonema pulchrum</name>
    <dbReference type="NCBI Taxonomy" id="637853"/>
    <lineage>
        <taxon>Eukaryota</taxon>
        <taxon>Metazoa</taxon>
        <taxon>Ecdysozoa</taxon>
        <taxon>Nematoda</taxon>
        <taxon>Chromadorea</taxon>
        <taxon>Rhabditida</taxon>
        <taxon>Spirurina</taxon>
        <taxon>Spiruromorpha</taxon>
        <taxon>Spiruroidea</taxon>
        <taxon>Gongylonematidae</taxon>
        <taxon>Gongylonema</taxon>
    </lineage>
</organism>
<reference evidence="2 3" key="2">
    <citation type="submission" date="2018-11" db="EMBL/GenBank/DDBJ databases">
        <authorList>
            <consortium name="Pathogen Informatics"/>
        </authorList>
    </citation>
    <scope>NUCLEOTIDE SEQUENCE [LARGE SCALE GENOMIC DNA]</scope>
</reference>
<gene>
    <name evidence="2" type="ORF">GPUH_LOCUS17400</name>
</gene>
<sequence>MKPSGRGLVASPSVGTLNRLERQKIVLWRRPVQTVHYAVRETMQLLVEFVRYLWRHKARILFAMLACVIATYACHAPGVHQKYIQRFKVKLLRCFYWIGLGILSSVGLGTGLHTFLLYLRADLRDT</sequence>
<name>A0A183E8W0_9BILA</name>
<protein>
    <submittedName>
        <fullName evidence="2 4">Uncharacterized protein</fullName>
    </submittedName>
</protein>
<keyword evidence="1" id="KW-0812">Transmembrane</keyword>
<dbReference type="AlphaFoldDB" id="A0A183E8W0"/>
<evidence type="ECO:0000313" key="4">
    <source>
        <dbReference type="WBParaSite" id="GPUH_0001742301-mRNA-1"/>
    </source>
</evidence>
<dbReference type="Proteomes" id="UP000271098">
    <property type="component" value="Unassembled WGS sequence"/>
</dbReference>
<accession>A0A183E8W0</accession>
<dbReference type="OrthoDB" id="2016540at2759"/>
<evidence type="ECO:0000313" key="2">
    <source>
        <dbReference type="EMBL" id="VDN29728.1"/>
    </source>
</evidence>